<dbReference type="RefSeq" id="WP_335617879.1">
    <property type="nucleotide sequence ID" value="NZ_CP019789.1"/>
</dbReference>
<proteinExistence type="predicted"/>
<evidence type="ECO:0000313" key="2">
    <source>
        <dbReference type="EMBL" id="AQX30213.1"/>
    </source>
</evidence>
<organism evidence="2 3">
    <name type="scientific">Bartonella schoenbuchensis (strain DSM 13525 / NCTC 13165 / R1)</name>
    <dbReference type="NCBI Taxonomy" id="687861"/>
    <lineage>
        <taxon>Bacteria</taxon>
        <taxon>Pseudomonadati</taxon>
        <taxon>Pseudomonadota</taxon>
        <taxon>Alphaproteobacteria</taxon>
        <taxon>Hyphomicrobiales</taxon>
        <taxon>Bartonellaceae</taxon>
        <taxon>Bartonella</taxon>
    </lineage>
</organism>
<dbReference type="Proteomes" id="UP000190811">
    <property type="component" value="Chromosome"/>
</dbReference>
<accession>A0A1S6XPB8</accession>
<gene>
    <name evidence="2" type="ORF">BscR1v2_002590</name>
</gene>
<evidence type="ECO:0000256" key="1">
    <source>
        <dbReference type="SAM" id="Coils"/>
    </source>
</evidence>
<protein>
    <submittedName>
        <fullName evidence="2">Uncharacterized protein</fullName>
    </submittedName>
</protein>
<evidence type="ECO:0000313" key="3">
    <source>
        <dbReference type="Proteomes" id="UP000190811"/>
    </source>
</evidence>
<feature type="coiled-coil region" evidence="1">
    <location>
        <begin position="45"/>
        <end position="72"/>
    </location>
</feature>
<name>A0A1S6XPB8_BARSR</name>
<dbReference type="STRING" id="687861.BscR1v2_002590"/>
<dbReference type="AlphaFoldDB" id="A0A1S6XPB8"/>
<sequence length="130" mass="14820">MVDFIGILKKKIDAQNNITPQLRERIYKQAFEILEHKFLEIKMPKKVADAQRQALQSAIVAIEEEYLTAEKELLSSVMGWDLTGKDNNNENVQKSILSQSGDTAAVVTEEKSNNHLLVVERVKKHLITFL</sequence>
<dbReference type="EMBL" id="CP019789">
    <property type="protein sequence ID" value="AQX30213.1"/>
    <property type="molecule type" value="Genomic_DNA"/>
</dbReference>
<reference evidence="3" key="1">
    <citation type="journal article" date="2017" name="Genome Biol. Evol.">
        <title>Evolutionary Dynamics of Pathoadaptation Revealed by Three Independent Acquisitions of the VirB/D4 Type IV Secretion System in Bartonella.</title>
        <authorList>
            <person name="Harms A."/>
            <person name="Segers F.H."/>
            <person name="Quebatte M."/>
            <person name="Mistl C."/>
            <person name="Manfredi P."/>
            <person name="Korner J."/>
            <person name="Chomel B.B."/>
            <person name="Kosoy M."/>
            <person name="Maruyama S."/>
            <person name="Engel P."/>
            <person name="Dehio C."/>
        </authorList>
    </citation>
    <scope>NUCLEOTIDE SEQUENCE [LARGE SCALE GENOMIC DNA]</scope>
    <source>
        <strain evidence="3">R1</strain>
    </source>
</reference>
<keyword evidence="1" id="KW-0175">Coiled coil</keyword>